<evidence type="ECO:0000256" key="5">
    <source>
        <dbReference type="SAM" id="MobiDB-lite"/>
    </source>
</evidence>
<evidence type="ECO:0000256" key="1">
    <source>
        <dbReference type="ARBA" id="ARBA00009792"/>
    </source>
</evidence>
<dbReference type="Proteomes" id="UP000004217">
    <property type="component" value="Unassembled WGS sequence"/>
</dbReference>
<dbReference type="InterPro" id="IPR054723">
    <property type="entry name" value="Ams1-like_N"/>
</dbReference>
<dbReference type="FunFam" id="3.20.110.10:FF:000008">
    <property type="entry name" value="Alpha-mannosidase"/>
    <property type="match status" value="1"/>
</dbReference>
<proteinExistence type="inferred from homology"/>
<feature type="domain" description="Glycoside hydrolase family 38 central" evidence="6">
    <location>
        <begin position="519"/>
        <end position="597"/>
    </location>
</feature>
<dbReference type="SUPFAM" id="SSF74650">
    <property type="entry name" value="Galactose mutarotase-like"/>
    <property type="match status" value="1"/>
</dbReference>
<keyword evidence="2" id="KW-0479">Metal-binding</keyword>
<dbReference type="PANTHER" id="PTHR46017:SF1">
    <property type="entry name" value="ALPHA-MANNOSIDASE 2C1"/>
    <property type="match status" value="1"/>
</dbReference>
<feature type="region of interest" description="Disordered" evidence="5">
    <location>
        <begin position="635"/>
        <end position="654"/>
    </location>
</feature>
<dbReference type="InterPro" id="IPR011013">
    <property type="entry name" value="Gal_mutarotase_sf_dom"/>
</dbReference>
<accession>G2GGX7</accession>
<dbReference type="InterPro" id="IPR027291">
    <property type="entry name" value="Glyco_hydro_38_N_sf"/>
</dbReference>
<dbReference type="GO" id="GO:0046872">
    <property type="term" value="F:metal ion binding"/>
    <property type="evidence" value="ECO:0007669"/>
    <property type="project" value="UniProtKB-KW"/>
</dbReference>
<evidence type="ECO:0000256" key="2">
    <source>
        <dbReference type="ARBA" id="ARBA00022723"/>
    </source>
</evidence>
<dbReference type="RefSeq" id="WP_007499392.1">
    <property type="nucleotide sequence ID" value="NZ_AGBF01000101.1"/>
</dbReference>
<sequence length="1007" mass="110208">MHDDRNLVEARLKRVLDERVRPAVYPESVPLDVAVWHAPGEPVPVEEGLAAVPEPIEVGARWGAPWGTSWFRVTGTVPERWAGRTVEALLDLGFDENMPGFQCEGLVYRPDGTPVKGLNPRNQWVRVGAPVAGGEEVRLHVEAASNPVILDYHPFLPTRLGDKETAGSAPQYTLARMDLAVLDETVWELVLDLEVLGELMAELPVESARRWDVLRAVERALDALDLQDVGGTAARAREALAGVLAAPAVPSAHRVSAVGHAHIDSAWLWPLRETVRKVARTTANMTALLADEPDFVFAMSQAQQWAWVKEHRPEVWARVKKAVADGRFVPAGGMWVESDTNMPGSEAMARQFVHGKRFFLDEFGVENEEAWLPDTFGFAAGLPQIIKAAGSKWLLTQKISWSQTNTFPHHTFRWEGIDGTRIFTHFPPVDTYNCSMKGAEIAHAARNFKDKGAARHSLAPTGWGDGGGGTTREMIAKAARLRDLEGSATVVWESPRAFFEKAEAEYPEPPVWVGELYLELHRATLTSQAGTKQGNRRSEHLLREAELWAATAAVRTGFPYPYEELDRIWKTVLLHQFHDILPGSSIAWVHREARAAYARLADELTVIVDAAQRALAGEGTTGLVFNGAPHARDGVPAGGAGTPAAEGTTHRTGRPGGGFVLDNGLLRVEIDERGLVVSAFDIGADRETVAPGLAAGLLQLHPDFPNMWDAWDVDAFYRHTGTDLTGVDELAPGEDGGSVRITRSFGGSRVTQLLSLAPGERRLVFDTEVDWHETEKFLKLAFPLDVHAERYASETQFGHFHRPTHTNTSWEAAKFEACNHRFVHAAEPGWGVAVVNDSTYGHDVTRTVRTGGHPGTTTTVRASLLRAPRFPDPETDQGVHRFRHALVPGAGVGDAVREGWRINLPERRLTGAGEVAPLVAVDRDAVVVTAVKLADDGSGDVVVRLHEAHGGRVRATLTAGFEVADVAATDLLERALPEAPRWSGREVALRLRPFELVTLRLQRAGAH</sequence>
<dbReference type="EMBL" id="AGBF01000101">
    <property type="protein sequence ID" value="EGX57225.1"/>
    <property type="molecule type" value="Genomic_DNA"/>
</dbReference>
<gene>
    <name evidence="7" type="ORF">SZN_23806</name>
</gene>
<dbReference type="InterPro" id="IPR011682">
    <property type="entry name" value="Glyco_hydro_38_C"/>
</dbReference>
<dbReference type="GO" id="GO:0004559">
    <property type="term" value="F:alpha-mannosidase activity"/>
    <property type="evidence" value="ECO:0007669"/>
    <property type="project" value="InterPro"/>
</dbReference>
<dbReference type="FunFam" id="1.20.1270.50:FF:000004">
    <property type="entry name" value="alpha-mannosidase 2C1 isoform X1"/>
    <property type="match status" value="1"/>
</dbReference>
<reference evidence="7 8" key="1">
    <citation type="submission" date="2011-08" db="EMBL/GenBank/DDBJ databases">
        <authorList>
            <person name="Lin Y."/>
            <person name="Hao X."/>
            <person name="Johnstone L."/>
            <person name="Miller S.J."/>
            <person name="Wei G."/>
            <person name="Rensing C."/>
        </authorList>
    </citation>
    <scope>NUCLEOTIDE SEQUENCE [LARGE SCALE GENOMIC DNA]</scope>
    <source>
        <strain evidence="7 8">K42</strain>
    </source>
</reference>
<dbReference type="Pfam" id="PF22907">
    <property type="entry name" value="Ams1-like_1st"/>
    <property type="match status" value="1"/>
</dbReference>
<dbReference type="GO" id="GO:0009313">
    <property type="term" value="P:oligosaccharide catabolic process"/>
    <property type="evidence" value="ECO:0007669"/>
    <property type="project" value="TreeGrafter"/>
</dbReference>
<dbReference type="InterPro" id="IPR037094">
    <property type="entry name" value="Glyco_hydro_38_cen_sf"/>
</dbReference>
<evidence type="ECO:0000313" key="8">
    <source>
        <dbReference type="Proteomes" id="UP000004217"/>
    </source>
</evidence>
<dbReference type="InterPro" id="IPR028995">
    <property type="entry name" value="Glyco_hydro_57/38_cen_sf"/>
</dbReference>
<dbReference type="Pfam" id="PF07748">
    <property type="entry name" value="Glyco_hydro_38C"/>
    <property type="match status" value="1"/>
</dbReference>
<keyword evidence="4" id="KW-0326">Glycosidase</keyword>
<organism evidence="7 8">
    <name type="scientific">Streptomyces zinciresistens K42</name>
    <dbReference type="NCBI Taxonomy" id="700597"/>
    <lineage>
        <taxon>Bacteria</taxon>
        <taxon>Bacillati</taxon>
        <taxon>Actinomycetota</taxon>
        <taxon>Actinomycetes</taxon>
        <taxon>Kitasatosporales</taxon>
        <taxon>Streptomycetaceae</taxon>
        <taxon>Streptomyces</taxon>
    </lineage>
</organism>
<dbReference type="InterPro" id="IPR000602">
    <property type="entry name" value="Glyco_hydro_38_N"/>
</dbReference>
<dbReference type="SUPFAM" id="SSF88713">
    <property type="entry name" value="Glycoside hydrolase/deacetylase"/>
    <property type="match status" value="1"/>
</dbReference>
<dbReference type="CDD" id="cd10789">
    <property type="entry name" value="GH38N_AMII_ER_cytosolic"/>
    <property type="match status" value="1"/>
</dbReference>
<dbReference type="Pfam" id="PF09261">
    <property type="entry name" value="Alpha-mann_mid"/>
    <property type="match status" value="1"/>
</dbReference>
<evidence type="ECO:0000256" key="3">
    <source>
        <dbReference type="ARBA" id="ARBA00022801"/>
    </source>
</evidence>
<dbReference type="OrthoDB" id="9772207at2"/>
<evidence type="ECO:0000259" key="6">
    <source>
        <dbReference type="SMART" id="SM00872"/>
    </source>
</evidence>
<dbReference type="Pfam" id="PF17677">
    <property type="entry name" value="Glyco_hydro38C2"/>
    <property type="match status" value="1"/>
</dbReference>
<dbReference type="InterPro" id="IPR011330">
    <property type="entry name" value="Glyco_hydro/deAcase_b/a-brl"/>
</dbReference>
<dbReference type="GO" id="GO:0006013">
    <property type="term" value="P:mannose metabolic process"/>
    <property type="evidence" value="ECO:0007669"/>
    <property type="project" value="InterPro"/>
</dbReference>
<keyword evidence="8" id="KW-1185">Reference proteome</keyword>
<name>G2GGX7_9ACTN</name>
<protein>
    <submittedName>
        <fullName evidence="7">Alpha-mannosidase</fullName>
    </submittedName>
</protein>
<evidence type="ECO:0000256" key="4">
    <source>
        <dbReference type="ARBA" id="ARBA00023295"/>
    </source>
</evidence>
<dbReference type="Gene3D" id="2.70.98.30">
    <property type="entry name" value="Golgi alpha-mannosidase II, domain 4"/>
    <property type="match status" value="1"/>
</dbReference>
<dbReference type="Gene3D" id="3.20.110.10">
    <property type="entry name" value="Glycoside hydrolase 38, N terminal domain"/>
    <property type="match status" value="1"/>
</dbReference>
<keyword evidence="3" id="KW-0378">Hydrolase</keyword>
<dbReference type="AlphaFoldDB" id="G2GGX7"/>
<comment type="similarity">
    <text evidence="1">Belongs to the glycosyl hydrolase 38 family.</text>
</comment>
<comment type="caution">
    <text evidence="7">The sequence shown here is derived from an EMBL/GenBank/DDBJ whole genome shotgun (WGS) entry which is preliminary data.</text>
</comment>
<dbReference type="Gene3D" id="1.20.1270.50">
    <property type="entry name" value="Glycoside hydrolase family 38, central domain"/>
    <property type="match status" value="1"/>
</dbReference>
<dbReference type="PATRIC" id="fig|700597.3.peg.4677"/>
<dbReference type="PANTHER" id="PTHR46017">
    <property type="entry name" value="ALPHA-MANNOSIDASE 2C1"/>
    <property type="match status" value="1"/>
</dbReference>
<dbReference type="Gene3D" id="2.60.40.2220">
    <property type="match status" value="1"/>
</dbReference>
<dbReference type="Pfam" id="PF01074">
    <property type="entry name" value="Glyco_hydro_38N"/>
    <property type="match status" value="1"/>
</dbReference>
<dbReference type="SMART" id="SM00872">
    <property type="entry name" value="Alpha-mann_mid"/>
    <property type="match status" value="1"/>
</dbReference>
<dbReference type="InterPro" id="IPR041147">
    <property type="entry name" value="GH38_C"/>
</dbReference>
<dbReference type="GO" id="GO:0030246">
    <property type="term" value="F:carbohydrate binding"/>
    <property type="evidence" value="ECO:0007669"/>
    <property type="project" value="InterPro"/>
</dbReference>
<evidence type="ECO:0000313" key="7">
    <source>
        <dbReference type="EMBL" id="EGX57225.1"/>
    </source>
</evidence>
<dbReference type="SUPFAM" id="SSF88688">
    <property type="entry name" value="Families 57/38 glycoside transferase middle domain"/>
    <property type="match status" value="1"/>
</dbReference>
<dbReference type="InterPro" id="IPR015341">
    <property type="entry name" value="Glyco_hydro_38_cen"/>
</dbReference>